<dbReference type="GO" id="GO:0097367">
    <property type="term" value="F:carbohydrate derivative binding"/>
    <property type="evidence" value="ECO:0007669"/>
    <property type="project" value="InterPro"/>
</dbReference>
<dbReference type="GO" id="GO:0005829">
    <property type="term" value="C:cytosol"/>
    <property type="evidence" value="ECO:0007669"/>
    <property type="project" value="TreeGrafter"/>
</dbReference>
<protein>
    <recommendedName>
        <fullName evidence="3 8">Glucose-6-phosphate isomerase</fullName>
        <ecNumber evidence="3 8">5.3.1.9</ecNumber>
    </recommendedName>
</protein>
<comment type="caution">
    <text evidence="9">The sequence shown here is derived from an EMBL/GenBank/DDBJ whole genome shotgun (WGS) entry which is preliminary data.</text>
</comment>
<dbReference type="Proteomes" id="UP000228859">
    <property type="component" value="Unassembled WGS sequence"/>
</dbReference>
<comment type="pathway">
    <text evidence="1 8">Carbohydrate degradation; glycolysis; D-glyceraldehyde 3-phosphate and glycerone phosphate from D-glucose: step 2/4.</text>
</comment>
<dbReference type="InterPro" id="IPR018189">
    <property type="entry name" value="Phosphoglucose_isomerase_CS"/>
</dbReference>
<reference evidence="9 10" key="1">
    <citation type="journal article" date="2017" name="Front. Microbiol.">
        <title>Comparative Genomic Analysis of the Class Epsilonproteobacteria and Proposed Reclassification to Epsilonbacteraeota (phyl. nov.).</title>
        <authorList>
            <person name="Waite D.W."/>
            <person name="Vanwonterghem I."/>
            <person name="Rinke C."/>
            <person name="Parks D.H."/>
            <person name="Zhang Y."/>
            <person name="Takai K."/>
            <person name="Sievert S.M."/>
            <person name="Simon J."/>
            <person name="Campbell B.J."/>
            <person name="Hanson T.E."/>
            <person name="Woyke T."/>
            <person name="Klotz M.G."/>
            <person name="Hugenholtz P."/>
        </authorList>
    </citation>
    <scope>NUCLEOTIDE SEQUENCE [LARGE SCALE GENOMIC DNA]</scope>
    <source>
        <strain evidence="9">UBA12443</strain>
    </source>
</reference>
<dbReference type="GO" id="GO:0006096">
    <property type="term" value="P:glycolytic process"/>
    <property type="evidence" value="ECO:0007669"/>
    <property type="project" value="UniProtKB-UniPathway"/>
</dbReference>
<dbReference type="CDD" id="cd05016">
    <property type="entry name" value="SIS_PGI_2"/>
    <property type="match status" value="1"/>
</dbReference>
<dbReference type="EC" id="5.3.1.9" evidence="3 8"/>
<dbReference type="PANTHER" id="PTHR11469:SF1">
    <property type="entry name" value="GLUCOSE-6-PHOSPHATE ISOMERASE"/>
    <property type="match status" value="1"/>
</dbReference>
<dbReference type="RefSeq" id="WP_294895115.1">
    <property type="nucleotide sequence ID" value="NZ_DLUI01000143.1"/>
</dbReference>
<dbReference type="PANTHER" id="PTHR11469">
    <property type="entry name" value="GLUCOSE-6-PHOSPHATE ISOMERASE"/>
    <property type="match status" value="1"/>
</dbReference>
<evidence type="ECO:0000256" key="2">
    <source>
        <dbReference type="ARBA" id="ARBA00006604"/>
    </source>
</evidence>
<keyword evidence="4 8" id="KW-0312">Gluconeogenesis</keyword>
<dbReference type="PRINTS" id="PR00662">
    <property type="entry name" value="G6PISOMERASE"/>
</dbReference>
<accession>A0A2D3WM91</accession>
<dbReference type="InterPro" id="IPR001672">
    <property type="entry name" value="G6P_Isomerase"/>
</dbReference>
<keyword evidence="6 8" id="KW-0413">Isomerase</keyword>
<evidence type="ECO:0000313" key="9">
    <source>
        <dbReference type="EMBL" id="DAB37673.1"/>
    </source>
</evidence>
<dbReference type="Pfam" id="PF00342">
    <property type="entry name" value="PGI"/>
    <property type="match status" value="1"/>
</dbReference>
<dbReference type="PROSITE" id="PS00174">
    <property type="entry name" value="P_GLUCOSE_ISOMERASE_2"/>
    <property type="match status" value="1"/>
</dbReference>
<dbReference type="InterPro" id="IPR035476">
    <property type="entry name" value="SIS_PGI_1"/>
</dbReference>
<evidence type="ECO:0000256" key="1">
    <source>
        <dbReference type="ARBA" id="ARBA00004926"/>
    </source>
</evidence>
<dbReference type="GO" id="GO:0051156">
    <property type="term" value="P:glucose 6-phosphate metabolic process"/>
    <property type="evidence" value="ECO:0007669"/>
    <property type="project" value="TreeGrafter"/>
</dbReference>
<sequence length="412" mass="46232">MLRYTNHFESGLLDSQTLEKGFEAVRREASSGEVGYYHLPLLSQPLVEELKTILHDIDRRFNTIAIIGIGGSSLGIKAIERLLRPSTPNAKKLIYLENSDPISIMSEMKQIDKFRTLFIVISKSGGTVETLSIFKRLIVSFELPLENSDQIYVVSDEDSILAHFADDHHLRRFVIPSNVGGRFSVLSAVGMVPLTLAGFDTAAILKGAQTFLEQFWKREEDHMLEKAAYYVTHSDHYPMNVLFAYSDTFEEFGKWVVQIWGESLGKRNGLGERVGLTPISLIGSVDQHSFLQLIIEGPLNKTVTFMHIEHSEEHLMIPNLSLKHLEKSDFVNGKSFNDLINAQCHATMQSVLQSGVSVDEIAWKKIDEGSVGELILYYELLTSLSGALFGINTYDQPGVEIGKKILGTYFEK</sequence>
<dbReference type="SUPFAM" id="SSF53697">
    <property type="entry name" value="SIS domain"/>
    <property type="match status" value="1"/>
</dbReference>
<dbReference type="GO" id="GO:0006094">
    <property type="term" value="P:gluconeogenesis"/>
    <property type="evidence" value="ECO:0007669"/>
    <property type="project" value="UniProtKB-KW"/>
</dbReference>
<dbReference type="InterPro" id="IPR046348">
    <property type="entry name" value="SIS_dom_sf"/>
</dbReference>
<name>A0A2D3WM91_9BACT</name>
<dbReference type="GO" id="GO:0004347">
    <property type="term" value="F:glucose-6-phosphate isomerase activity"/>
    <property type="evidence" value="ECO:0007669"/>
    <property type="project" value="UniProtKB-EC"/>
</dbReference>
<keyword evidence="5 8" id="KW-0324">Glycolysis</keyword>
<evidence type="ECO:0000256" key="7">
    <source>
        <dbReference type="ARBA" id="ARBA00029321"/>
    </source>
</evidence>
<evidence type="ECO:0000256" key="4">
    <source>
        <dbReference type="ARBA" id="ARBA00022432"/>
    </source>
</evidence>
<evidence type="ECO:0000313" key="10">
    <source>
        <dbReference type="Proteomes" id="UP000228859"/>
    </source>
</evidence>
<evidence type="ECO:0000256" key="3">
    <source>
        <dbReference type="ARBA" id="ARBA00011952"/>
    </source>
</evidence>
<dbReference type="PROSITE" id="PS00765">
    <property type="entry name" value="P_GLUCOSE_ISOMERASE_1"/>
    <property type="match status" value="1"/>
</dbReference>
<evidence type="ECO:0000256" key="8">
    <source>
        <dbReference type="RuleBase" id="RU000612"/>
    </source>
</evidence>
<dbReference type="PROSITE" id="PS51463">
    <property type="entry name" value="P_GLUCOSE_ISOMERASE_3"/>
    <property type="match status" value="1"/>
</dbReference>
<comment type="similarity">
    <text evidence="2 8">Belongs to the GPI family.</text>
</comment>
<dbReference type="UniPathway" id="UPA00109">
    <property type="reaction ID" value="UER00181"/>
</dbReference>
<proteinExistence type="inferred from homology"/>
<dbReference type="CDD" id="cd05015">
    <property type="entry name" value="SIS_PGI_1"/>
    <property type="match status" value="1"/>
</dbReference>
<dbReference type="NCBIfam" id="NF003016">
    <property type="entry name" value="PRK03868.1"/>
    <property type="match status" value="1"/>
</dbReference>
<dbReference type="GO" id="GO:0048029">
    <property type="term" value="F:monosaccharide binding"/>
    <property type="evidence" value="ECO:0007669"/>
    <property type="project" value="TreeGrafter"/>
</dbReference>
<gene>
    <name evidence="9" type="ORF">CFH83_09950</name>
</gene>
<comment type="catalytic activity">
    <reaction evidence="7 8">
        <text>alpha-D-glucose 6-phosphate = beta-D-fructose 6-phosphate</text>
        <dbReference type="Rhea" id="RHEA:11816"/>
        <dbReference type="ChEBI" id="CHEBI:57634"/>
        <dbReference type="ChEBI" id="CHEBI:58225"/>
        <dbReference type="EC" id="5.3.1.9"/>
    </reaction>
</comment>
<dbReference type="Gene3D" id="3.40.50.10490">
    <property type="entry name" value="Glucose-6-phosphate isomerase like protein, domain 1"/>
    <property type="match status" value="2"/>
</dbReference>
<dbReference type="EMBL" id="DLUI01000143">
    <property type="protein sequence ID" value="DAB37673.1"/>
    <property type="molecule type" value="Genomic_DNA"/>
</dbReference>
<dbReference type="InterPro" id="IPR035482">
    <property type="entry name" value="SIS_PGI_2"/>
</dbReference>
<organism evidence="9 10">
    <name type="scientific">Sulfuricurvum kujiense</name>
    <dbReference type="NCBI Taxonomy" id="148813"/>
    <lineage>
        <taxon>Bacteria</taxon>
        <taxon>Pseudomonadati</taxon>
        <taxon>Campylobacterota</taxon>
        <taxon>Epsilonproteobacteria</taxon>
        <taxon>Campylobacterales</taxon>
        <taxon>Sulfurimonadaceae</taxon>
        <taxon>Sulfuricurvum</taxon>
    </lineage>
</organism>
<evidence type="ECO:0000256" key="5">
    <source>
        <dbReference type="ARBA" id="ARBA00023152"/>
    </source>
</evidence>
<dbReference type="AlphaFoldDB" id="A0A2D3WM91"/>
<evidence type="ECO:0000256" key="6">
    <source>
        <dbReference type="ARBA" id="ARBA00023235"/>
    </source>
</evidence>